<feature type="coiled-coil region" evidence="1">
    <location>
        <begin position="42"/>
        <end position="69"/>
    </location>
</feature>
<accession>A0A2T4AKA3</accession>
<dbReference type="SUPFAM" id="SSF51658">
    <property type="entry name" value="Xylose isomerase-like"/>
    <property type="match status" value="1"/>
</dbReference>
<evidence type="ECO:0000313" key="3">
    <source>
        <dbReference type="Proteomes" id="UP000241690"/>
    </source>
</evidence>
<proteinExistence type="predicted"/>
<name>A0A2T4AKA3_TRIHA</name>
<reference evidence="2 3" key="1">
    <citation type="submission" date="2016-07" db="EMBL/GenBank/DDBJ databases">
        <title>Multiple horizontal gene transfer events from other fungi enriched the ability of initially mycotrophic Trichoderma (Ascomycota) to feed on dead plant biomass.</title>
        <authorList>
            <consortium name="DOE Joint Genome Institute"/>
            <person name="Aerts A."/>
            <person name="Atanasova L."/>
            <person name="Chenthamara K."/>
            <person name="Zhang J."/>
            <person name="Grujic M."/>
            <person name="Henrissat B."/>
            <person name="Kuo A."/>
            <person name="Salamov A."/>
            <person name="Lipzen A."/>
            <person name="Labutti K."/>
            <person name="Barry K."/>
            <person name="Miao Y."/>
            <person name="Rahimi M.J."/>
            <person name="Shen Q."/>
            <person name="Grigoriev I.V."/>
            <person name="Kubicek C.P."/>
            <person name="Druzhinina I.S."/>
        </authorList>
    </citation>
    <scope>NUCLEOTIDE SEQUENCE [LARGE SCALE GENOMIC DNA]</scope>
    <source>
        <strain evidence="2 3">CBS 226.95</strain>
    </source>
</reference>
<dbReference type="AlphaFoldDB" id="A0A2T4AKA3"/>
<protein>
    <recommendedName>
        <fullName evidence="4">Xylose isomerase-like TIM barrel domain-containing protein</fullName>
    </recommendedName>
</protein>
<gene>
    <name evidence="2" type="ORF">M431DRAFT_2500</name>
</gene>
<dbReference type="RefSeq" id="XP_024777045.1">
    <property type="nucleotide sequence ID" value="XM_024913780.1"/>
</dbReference>
<dbReference type="EMBL" id="KZ679677">
    <property type="protein sequence ID" value="PTB57368.1"/>
    <property type="molecule type" value="Genomic_DNA"/>
</dbReference>
<sequence length="294" mass="34043">MRILCLRSVWGVDPGHHLSNWARWFLELKHKGYDGIEVKVNMLEQESDYERLRQICDQLRLEISVLAQTSPAPSIVPRQPGLTAEKHLARYREIIQQVKPLRPLVITFQSGQDDWNIEESIKFYEGTIKIDRELGVSGFVCHETHRSRSLFSPWVTRVILKAVPELRLTADFSHWMVVGERLLDDGEGDRMTMEAIVPHVSHIHTRVGTTQATQCPAPTHPDFEQERLCYERLWENILKYQFEKNGPDALITFVPEYGPFPYHPFGSIKAYGDVADEEAQRLQDVFKEFTATLM</sequence>
<dbReference type="InterPro" id="IPR036237">
    <property type="entry name" value="Xyl_isomerase-like_sf"/>
</dbReference>
<dbReference type="Gene3D" id="3.20.20.150">
    <property type="entry name" value="Divalent-metal-dependent TIM barrel enzymes"/>
    <property type="match status" value="1"/>
</dbReference>
<dbReference type="GeneID" id="36622343"/>
<evidence type="ECO:0000256" key="1">
    <source>
        <dbReference type="SAM" id="Coils"/>
    </source>
</evidence>
<keyword evidence="1" id="KW-0175">Coiled coil</keyword>
<dbReference type="Proteomes" id="UP000241690">
    <property type="component" value="Unassembled WGS sequence"/>
</dbReference>
<keyword evidence="3" id="KW-1185">Reference proteome</keyword>
<evidence type="ECO:0008006" key="4">
    <source>
        <dbReference type="Google" id="ProtNLM"/>
    </source>
</evidence>
<organism evidence="2 3">
    <name type="scientific">Trichoderma harzianum CBS 226.95</name>
    <dbReference type="NCBI Taxonomy" id="983964"/>
    <lineage>
        <taxon>Eukaryota</taxon>
        <taxon>Fungi</taxon>
        <taxon>Dikarya</taxon>
        <taxon>Ascomycota</taxon>
        <taxon>Pezizomycotina</taxon>
        <taxon>Sordariomycetes</taxon>
        <taxon>Hypocreomycetidae</taxon>
        <taxon>Hypocreales</taxon>
        <taxon>Hypocreaceae</taxon>
        <taxon>Trichoderma</taxon>
    </lineage>
</organism>
<evidence type="ECO:0000313" key="2">
    <source>
        <dbReference type="EMBL" id="PTB57368.1"/>
    </source>
</evidence>